<evidence type="ECO:0000256" key="2">
    <source>
        <dbReference type="SAM" id="MobiDB-lite"/>
    </source>
</evidence>
<dbReference type="InterPro" id="IPR052761">
    <property type="entry name" value="Fungal_Detox/Toxin_TFs"/>
</dbReference>
<sequence>MTVQPHKLTIAASPLTAMLCLLLPICGNVQQSLARHVATGRSNAMLLNQGYPVARRSRRQASQDIGEAGLTGLVRSLEGTESQLEFGARRNGSLPSDPSILSNLSNPSTSPAKLDQAYAYNPSPPGIPSSGTATVKESQLRDLYPFTSPVFTDHDPSVRSTAIEVVLNDKPWSGAVPFFVGDAQGIGYVLDILEPERANPTPAQHFLIPQSLPSLLDPDDINYLRAKGVFSLPPSEVCDELLRCYFHHIHPILPILEADRLLNAYVDGGVQKLNLLLIWSIFSVAVNYTRDEVCQRAGFQTRRDMKRAAFSRAKCMYDNGREQDKVVLVQSTLLMSFWYSDTEDRTESWHWIGIAISLAQTMGFHRNPDSHQRNSRLSERQRHLWRRLWWCCLYRDRWQSFGMGRPMRIVIEDCDTASPSTNDVLVEAEGLSAAARKFIPHDLALLTKYWMILLELTATLGIILAGQWRRHTPLIDTTSANTLDKQLSTAMGSLSSGLMTPQSSFASFYENLLQLHHSAAIVALLRPYDREGEQPWGAFGKSATQKIREAASKINLTLDAIFIAGLTNYIGPMAIPLIVPAMHTHLLDLRSPENLVRQMASNKLAFCMTVMDELKALYPAASFIHDLFGRAKLNLETQQSPSELHAQRIRIPFGARMSTEFETPQSTSVTTAGELPLLFNDSTLFDFWDPNSIFPYSFSAATDVHADVNRAVGYNEFEDTFSSMWASGQM</sequence>
<proteinExistence type="predicted"/>
<dbReference type="CDD" id="cd12148">
    <property type="entry name" value="fungal_TF_MHR"/>
    <property type="match status" value="1"/>
</dbReference>
<keyword evidence="1" id="KW-0539">Nucleus</keyword>
<protein>
    <recommendedName>
        <fullName evidence="4">Xylanolytic transcriptional activator regulatory domain-containing protein</fullName>
    </recommendedName>
</protein>
<reference evidence="5" key="1">
    <citation type="journal article" date="2020" name="Stud. Mycol.">
        <title>101 Dothideomycetes genomes: a test case for predicting lifestyles and emergence of pathogens.</title>
        <authorList>
            <person name="Haridas S."/>
            <person name="Albert R."/>
            <person name="Binder M."/>
            <person name="Bloem J."/>
            <person name="Labutti K."/>
            <person name="Salamov A."/>
            <person name="Andreopoulos B."/>
            <person name="Baker S."/>
            <person name="Barry K."/>
            <person name="Bills G."/>
            <person name="Bluhm B."/>
            <person name="Cannon C."/>
            <person name="Castanera R."/>
            <person name="Culley D."/>
            <person name="Daum C."/>
            <person name="Ezra D."/>
            <person name="Gonzalez J."/>
            <person name="Henrissat B."/>
            <person name="Kuo A."/>
            <person name="Liang C."/>
            <person name="Lipzen A."/>
            <person name="Lutzoni F."/>
            <person name="Magnuson J."/>
            <person name="Mondo S."/>
            <person name="Nolan M."/>
            <person name="Ohm R."/>
            <person name="Pangilinan J."/>
            <person name="Park H.-J."/>
            <person name="Ramirez L."/>
            <person name="Alfaro M."/>
            <person name="Sun H."/>
            <person name="Tritt A."/>
            <person name="Yoshinaga Y."/>
            <person name="Zwiers L.-H."/>
            <person name="Turgeon B."/>
            <person name="Goodwin S."/>
            <person name="Spatafora J."/>
            <person name="Crous P."/>
            <person name="Grigoriev I."/>
        </authorList>
    </citation>
    <scope>NUCLEOTIDE SEQUENCE</scope>
    <source>
        <strain evidence="5">CBS 269.34</strain>
    </source>
</reference>
<feature type="compositionally biased region" description="Polar residues" evidence="2">
    <location>
        <begin position="93"/>
        <end position="111"/>
    </location>
</feature>
<dbReference type="GO" id="GO:0008270">
    <property type="term" value="F:zinc ion binding"/>
    <property type="evidence" value="ECO:0007669"/>
    <property type="project" value="InterPro"/>
</dbReference>
<dbReference type="AlphaFoldDB" id="A0A6A6QGU1"/>
<organism evidence="5 6">
    <name type="scientific">Lophium mytilinum</name>
    <dbReference type="NCBI Taxonomy" id="390894"/>
    <lineage>
        <taxon>Eukaryota</taxon>
        <taxon>Fungi</taxon>
        <taxon>Dikarya</taxon>
        <taxon>Ascomycota</taxon>
        <taxon>Pezizomycotina</taxon>
        <taxon>Dothideomycetes</taxon>
        <taxon>Pleosporomycetidae</taxon>
        <taxon>Mytilinidiales</taxon>
        <taxon>Mytilinidiaceae</taxon>
        <taxon>Lophium</taxon>
    </lineage>
</organism>
<dbReference type="Pfam" id="PF04082">
    <property type="entry name" value="Fungal_trans"/>
    <property type="match status" value="1"/>
</dbReference>
<dbReference type="GO" id="GO:0006351">
    <property type="term" value="P:DNA-templated transcription"/>
    <property type="evidence" value="ECO:0007669"/>
    <property type="project" value="InterPro"/>
</dbReference>
<dbReference type="SMART" id="SM00906">
    <property type="entry name" value="Fungal_trans"/>
    <property type="match status" value="1"/>
</dbReference>
<dbReference type="InterPro" id="IPR007219">
    <property type="entry name" value="XnlR_reg_dom"/>
</dbReference>
<gene>
    <name evidence="5" type="ORF">BU16DRAFT_566176</name>
</gene>
<dbReference type="PANTHER" id="PTHR47425">
    <property type="entry name" value="FARB-RELATED"/>
    <property type="match status" value="1"/>
</dbReference>
<evidence type="ECO:0000256" key="3">
    <source>
        <dbReference type="SAM" id="SignalP"/>
    </source>
</evidence>
<keyword evidence="6" id="KW-1185">Reference proteome</keyword>
<evidence type="ECO:0000313" key="6">
    <source>
        <dbReference type="Proteomes" id="UP000799750"/>
    </source>
</evidence>
<feature type="chain" id="PRO_5025397347" description="Xylanolytic transcriptional activator regulatory domain-containing protein" evidence="3">
    <location>
        <begin position="35"/>
        <end position="730"/>
    </location>
</feature>
<feature type="signal peptide" evidence="3">
    <location>
        <begin position="1"/>
        <end position="34"/>
    </location>
</feature>
<dbReference type="OrthoDB" id="4161332at2759"/>
<feature type="region of interest" description="Disordered" evidence="2">
    <location>
        <begin position="86"/>
        <end position="114"/>
    </location>
</feature>
<evidence type="ECO:0000313" key="5">
    <source>
        <dbReference type="EMBL" id="KAF2491264.1"/>
    </source>
</evidence>
<accession>A0A6A6QGU1</accession>
<keyword evidence="3" id="KW-0732">Signal</keyword>
<feature type="domain" description="Xylanolytic transcriptional activator regulatory" evidence="4">
    <location>
        <begin position="348"/>
        <end position="425"/>
    </location>
</feature>
<evidence type="ECO:0000259" key="4">
    <source>
        <dbReference type="SMART" id="SM00906"/>
    </source>
</evidence>
<dbReference type="Proteomes" id="UP000799750">
    <property type="component" value="Unassembled WGS sequence"/>
</dbReference>
<evidence type="ECO:0000256" key="1">
    <source>
        <dbReference type="ARBA" id="ARBA00023242"/>
    </source>
</evidence>
<dbReference type="EMBL" id="MU004196">
    <property type="protein sequence ID" value="KAF2491264.1"/>
    <property type="molecule type" value="Genomic_DNA"/>
</dbReference>
<dbReference type="GO" id="GO:0003677">
    <property type="term" value="F:DNA binding"/>
    <property type="evidence" value="ECO:0007669"/>
    <property type="project" value="InterPro"/>
</dbReference>
<name>A0A6A6QGU1_9PEZI</name>
<dbReference type="PANTHER" id="PTHR47425:SF3">
    <property type="entry name" value="ZN(II)2CYS6 TRANSCRIPTION FACTOR (EUROFUNG)"/>
    <property type="match status" value="1"/>
</dbReference>